<evidence type="ECO:0000313" key="3">
    <source>
        <dbReference type="EMBL" id="MBX7483786.1"/>
    </source>
</evidence>
<dbReference type="RefSeq" id="WP_221560051.1">
    <property type="nucleotide sequence ID" value="NZ_JAIGNO010000013.1"/>
</dbReference>
<keyword evidence="4" id="KW-1185">Reference proteome</keyword>
<keyword evidence="2" id="KW-1133">Transmembrane helix</keyword>
<reference evidence="3 4" key="1">
    <citation type="submission" date="2021-08" db="EMBL/GenBank/DDBJ databases">
        <title>Comparative Genomics Analysis of the Genus Qipengyuania Reveals Extensive Genetic Diversity and Metabolic Versatility, Including the Description of Fifteen Novel Species.</title>
        <authorList>
            <person name="Liu Y."/>
        </authorList>
    </citation>
    <scope>NUCLEOTIDE SEQUENCE [LARGE SCALE GENOMIC DNA]</scope>
    <source>
        <strain evidence="3 4">6D47A</strain>
    </source>
</reference>
<gene>
    <name evidence="3" type="ORF">K3174_14720</name>
</gene>
<keyword evidence="2" id="KW-0472">Membrane</keyword>
<evidence type="ECO:0000313" key="4">
    <source>
        <dbReference type="Proteomes" id="UP000755104"/>
    </source>
</evidence>
<proteinExistence type="predicted"/>
<evidence type="ECO:0008006" key="5">
    <source>
        <dbReference type="Google" id="ProtNLM"/>
    </source>
</evidence>
<feature type="region of interest" description="Disordered" evidence="1">
    <location>
        <begin position="101"/>
        <end position="154"/>
    </location>
</feature>
<dbReference type="Proteomes" id="UP000755104">
    <property type="component" value="Unassembled WGS sequence"/>
</dbReference>
<comment type="caution">
    <text evidence="3">The sequence shown here is derived from an EMBL/GenBank/DDBJ whole genome shotgun (WGS) entry which is preliminary data.</text>
</comment>
<evidence type="ECO:0000256" key="2">
    <source>
        <dbReference type="SAM" id="Phobius"/>
    </source>
</evidence>
<name>A0ABS7J963_9SPHN</name>
<keyword evidence="2" id="KW-0812">Transmembrane</keyword>
<feature type="transmembrane region" description="Helical" evidence="2">
    <location>
        <begin position="41"/>
        <end position="60"/>
    </location>
</feature>
<protein>
    <recommendedName>
        <fullName evidence="5">SH3 domain-containing protein</fullName>
    </recommendedName>
</protein>
<sequence>MTALAKVAKSSRHSERIETLRERGYSEQEIAETVRLDRHNLWLVVVTIFALMVAAGLYSWQMFGPPSRSGEDAGIAAGDDEGGTGYGMGTVADFFRPKPVETAQESEDAEADAPKAGTASRSRKPAEATSTPELTFTVGPPLKATPAAIPYAGPDRDAVRRTTLRALKNGETRIWKHRGERGYVLVSRATDYFDRRCRQVSYTLIPETGDQLTSAPLQWCQKKGGKWVVDPYVGS</sequence>
<accession>A0ABS7J963</accession>
<organism evidence="3 4">
    <name type="scientific">Qipengyuania qiaonensis</name>
    <dbReference type="NCBI Taxonomy" id="2867240"/>
    <lineage>
        <taxon>Bacteria</taxon>
        <taxon>Pseudomonadati</taxon>
        <taxon>Pseudomonadota</taxon>
        <taxon>Alphaproteobacteria</taxon>
        <taxon>Sphingomonadales</taxon>
        <taxon>Erythrobacteraceae</taxon>
        <taxon>Qipengyuania</taxon>
    </lineage>
</organism>
<evidence type="ECO:0000256" key="1">
    <source>
        <dbReference type="SAM" id="MobiDB-lite"/>
    </source>
</evidence>
<dbReference type="EMBL" id="JAIGNO010000013">
    <property type="protein sequence ID" value="MBX7483786.1"/>
    <property type="molecule type" value="Genomic_DNA"/>
</dbReference>